<sequence>MIVIQSAVATLQMTALSGLAVSAYRLVTRPAAERVAGFDFPLDRLGQRFPRQPCNIGKRS</sequence>
<dbReference type="Proteomes" id="UP000321287">
    <property type="component" value="Unassembled WGS sequence"/>
</dbReference>
<evidence type="ECO:0000313" key="2">
    <source>
        <dbReference type="Proteomes" id="UP000321287"/>
    </source>
</evidence>
<organism evidence="1 2">
    <name type="scientific">Asaia bogorensis NBRC 16594</name>
    <dbReference type="NCBI Taxonomy" id="1231624"/>
    <lineage>
        <taxon>Bacteria</taxon>
        <taxon>Pseudomonadati</taxon>
        <taxon>Pseudomonadota</taxon>
        <taxon>Alphaproteobacteria</taxon>
        <taxon>Acetobacterales</taxon>
        <taxon>Acetobacteraceae</taxon>
        <taxon>Asaia</taxon>
    </lineage>
</organism>
<dbReference type="AlphaFoldDB" id="A0AAN4R2H3"/>
<comment type="caution">
    <text evidence="1">The sequence shown here is derived from an EMBL/GenBank/DDBJ whole genome shotgun (WGS) entry which is preliminary data.</text>
</comment>
<reference evidence="1 2" key="1">
    <citation type="submission" date="2019-07" db="EMBL/GenBank/DDBJ databases">
        <title>Whole genome shotgun sequence of Asaia bogorensis NBRC 16594.</title>
        <authorList>
            <person name="Hosoyama A."/>
            <person name="Uohara A."/>
            <person name="Ohji S."/>
            <person name="Ichikawa N."/>
        </authorList>
    </citation>
    <scope>NUCLEOTIDE SEQUENCE [LARGE SCALE GENOMIC DNA]</scope>
    <source>
        <strain evidence="1 2">NBRC 16594</strain>
    </source>
</reference>
<evidence type="ECO:0000313" key="1">
    <source>
        <dbReference type="EMBL" id="GEL53604.1"/>
    </source>
</evidence>
<name>A0AAN4R2H3_9PROT</name>
<dbReference type="EMBL" id="BJVS01000004">
    <property type="protein sequence ID" value="GEL53604.1"/>
    <property type="molecule type" value="Genomic_DNA"/>
</dbReference>
<protein>
    <submittedName>
        <fullName evidence="1">Uncharacterized protein</fullName>
    </submittedName>
</protein>
<proteinExistence type="predicted"/>
<dbReference type="KEGG" id="abg:Asbog_02338"/>
<gene>
    <name evidence="1" type="ORF">ABO01nite_16110</name>
</gene>
<keyword evidence="2" id="KW-1185">Reference proteome</keyword>
<accession>A0AAN4R2H3</accession>